<proteinExistence type="inferred from homology"/>
<organism evidence="5 6">
    <name type="scientific">Flexivirga alba</name>
    <dbReference type="NCBI Taxonomy" id="702742"/>
    <lineage>
        <taxon>Bacteria</taxon>
        <taxon>Bacillati</taxon>
        <taxon>Actinomycetota</taxon>
        <taxon>Actinomycetes</taxon>
        <taxon>Micrococcales</taxon>
        <taxon>Dermacoccaceae</taxon>
        <taxon>Flexivirga</taxon>
    </lineage>
</organism>
<evidence type="ECO:0000256" key="3">
    <source>
        <dbReference type="SAM" id="Phobius"/>
    </source>
</evidence>
<dbReference type="Gene3D" id="3.40.630.190">
    <property type="entry name" value="LCP protein"/>
    <property type="match status" value="1"/>
</dbReference>
<evidence type="ECO:0000313" key="5">
    <source>
        <dbReference type="EMBL" id="MFC6707911.1"/>
    </source>
</evidence>
<keyword evidence="3" id="KW-1133">Transmembrane helix</keyword>
<sequence>MPDDEDPITIDTRKGAGAPRGSGRRPAQEPQEIPVRPDRGRPAQQPGGRSTAPRSAPASAPSGGDSTRMMPAGPRNHPQDHGGAPQDPSGPRQSGPGGPGGPRRPGGPRPAYPAAAPQRRKRKWPRVLLVVVVIFALWVGLLVWAGLSAWGKVTKVDAFPSGNRPAGGKGTNVLLVGSDSRAGLTSAQGRALGTGGSSVGGGTARTDSIMVLHMPDSGKPTLVSFQRDSWVSIPGHGQGKINSAFTIGGPKLMIQTIEQASGLRIDRYMEIGFGGFAGVVDSVGGVRMCLKQNVDDKDAHINLKKGCQTLNGKNALGYVRSRHAFATGDLARAEHQREFLAALMKKIASPTNLLLPWKLKSVGSAGAKGVAVNKGMSPIQALKIMWTLKGVSNGGISVQVPVANPNYFVAGQSTVLWDKARAIKLFNDLNNDRAVTAPATGS</sequence>
<comment type="caution">
    <text evidence="5">The sequence shown here is derived from an EMBL/GenBank/DDBJ whole genome shotgun (WGS) entry which is preliminary data.</text>
</comment>
<evidence type="ECO:0000256" key="1">
    <source>
        <dbReference type="ARBA" id="ARBA00006068"/>
    </source>
</evidence>
<dbReference type="NCBIfam" id="TIGR00350">
    <property type="entry name" value="lytR_cpsA_psr"/>
    <property type="match status" value="1"/>
</dbReference>
<dbReference type="PANTHER" id="PTHR33392:SF6">
    <property type="entry name" value="POLYISOPRENYL-TEICHOIC ACID--PEPTIDOGLYCAN TEICHOIC ACID TRANSFERASE TAGU"/>
    <property type="match status" value="1"/>
</dbReference>
<gene>
    <name evidence="5" type="ORF">ACFQDH_22410</name>
</gene>
<dbReference type="RefSeq" id="WP_382404572.1">
    <property type="nucleotide sequence ID" value="NZ_JBHSWH010000001.1"/>
</dbReference>
<protein>
    <submittedName>
        <fullName evidence="5">LCP family protein</fullName>
    </submittedName>
</protein>
<keyword evidence="3" id="KW-0812">Transmembrane</keyword>
<dbReference type="EMBL" id="JBHSWH010000001">
    <property type="protein sequence ID" value="MFC6707911.1"/>
    <property type="molecule type" value="Genomic_DNA"/>
</dbReference>
<feature type="compositionally biased region" description="Low complexity" evidence="2">
    <location>
        <begin position="15"/>
        <end position="25"/>
    </location>
</feature>
<feature type="compositionally biased region" description="Low complexity" evidence="2">
    <location>
        <begin position="48"/>
        <end position="64"/>
    </location>
</feature>
<name>A0ABW2AMU7_9MICO</name>
<evidence type="ECO:0000313" key="6">
    <source>
        <dbReference type="Proteomes" id="UP001596298"/>
    </source>
</evidence>
<evidence type="ECO:0000256" key="2">
    <source>
        <dbReference type="SAM" id="MobiDB-lite"/>
    </source>
</evidence>
<dbReference type="InterPro" id="IPR004474">
    <property type="entry name" value="LytR_CpsA_psr"/>
</dbReference>
<keyword evidence="3" id="KW-0472">Membrane</keyword>
<reference evidence="6" key="1">
    <citation type="journal article" date="2019" name="Int. J. Syst. Evol. Microbiol.">
        <title>The Global Catalogue of Microorganisms (GCM) 10K type strain sequencing project: providing services to taxonomists for standard genome sequencing and annotation.</title>
        <authorList>
            <consortium name="The Broad Institute Genomics Platform"/>
            <consortium name="The Broad Institute Genome Sequencing Center for Infectious Disease"/>
            <person name="Wu L."/>
            <person name="Ma J."/>
        </authorList>
    </citation>
    <scope>NUCLEOTIDE SEQUENCE [LARGE SCALE GENOMIC DNA]</scope>
    <source>
        <strain evidence="6">CCUG 58127</strain>
    </source>
</reference>
<dbReference type="Proteomes" id="UP001596298">
    <property type="component" value="Unassembled WGS sequence"/>
</dbReference>
<evidence type="ECO:0000259" key="4">
    <source>
        <dbReference type="Pfam" id="PF03816"/>
    </source>
</evidence>
<feature type="domain" description="Cell envelope-related transcriptional attenuator" evidence="4">
    <location>
        <begin position="205"/>
        <end position="348"/>
    </location>
</feature>
<dbReference type="PANTHER" id="PTHR33392">
    <property type="entry name" value="POLYISOPRENYL-TEICHOIC ACID--PEPTIDOGLYCAN TEICHOIC ACID TRANSFERASE TAGU"/>
    <property type="match status" value="1"/>
</dbReference>
<feature type="transmembrane region" description="Helical" evidence="3">
    <location>
        <begin position="127"/>
        <end position="147"/>
    </location>
</feature>
<feature type="compositionally biased region" description="Gly residues" evidence="2">
    <location>
        <begin position="95"/>
        <end position="104"/>
    </location>
</feature>
<comment type="similarity">
    <text evidence="1">Belongs to the LytR/CpsA/Psr (LCP) family.</text>
</comment>
<feature type="region of interest" description="Disordered" evidence="2">
    <location>
        <begin position="1"/>
        <end position="120"/>
    </location>
</feature>
<dbReference type="InterPro" id="IPR050922">
    <property type="entry name" value="LytR/CpsA/Psr_CW_biosynth"/>
</dbReference>
<accession>A0ABW2AMU7</accession>
<dbReference type="Pfam" id="PF03816">
    <property type="entry name" value="LytR_cpsA_psr"/>
    <property type="match status" value="1"/>
</dbReference>
<keyword evidence="6" id="KW-1185">Reference proteome</keyword>